<accession>A0A7L3F239</accession>
<gene>
    <name evidence="2" type="primary">Kif13b_1</name>
    <name evidence="2" type="ORF">ZAPATR_R09430</name>
</gene>
<dbReference type="AlphaFoldDB" id="A0A7L3F239"/>
<feature type="non-terminal residue" evidence="2">
    <location>
        <position position="1"/>
    </location>
</feature>
<keyword evidence="3" id="KW-1185">Reference proteome</keyword>
<dbReference type="EMBL" id="VZTU01000806">
    <property type="protein sequence ID" value="NXT73320.1"/>
    <property type="molecule type" value="Genomic_DNA"/>
</dbReference>
<feature type="compositionally biased region" description="Polar residues" evidence="1">
    <location>
        <begin position="380"/>
        <end position="415"/>
    </location>
</feature>
<name>A0A7L3F239_9GRUI</name>
<evidence type="ECO:0000313" key="2">
    <source>
        <dbReference type="EMBL" id="NXT73320.1"/>
    </source>
</evidence>
<comment type="caution">
    <text evidence="2">The sequence shown here is derived from an EMBL/GenBank/DDBJ whole genome shotgun (WGS) entry which is preliminary data.</text>
</comment>
<dbReference type="Proteomes" id="UP000557426">
    <property type="component" value="Unassembled WGS sequence"/>
</dbReference>
<feature type="non-terminal residue" evidence="2">
    <location>
        <position position="463"/>
    </location>
</feature>
<feature type="region of interest" description="Disordered" evidence="1">
    <location>
        <begin position="380"/>
        <end position="423"/>
    </location>
</feature>
<reference evidence="2 3" key="1">
    <citation type="submission" date="2019-09" db="EMBL/GenBank/DDBJ databases">
        <title>Bird 10,000 Genomes (B10K) Project - Family phase.</title>
        <authorList>
            <person name="Zhang G."/>
        </authorList>
    </citation>
    <scope>NUCLEOTIDE SEQUENCE [LARGE SCALE GENOMIC DNA]</scope>
    <source>
        <strain evidence="2">B10K-DU-011-47</strain>
        <tissue evidence="2">Mixed tissue sample</tissue>
    </source>
</reference>
<organism evidence="2 3">
    <name type="scientific">Zapornia atra</name>
    <name type="common">Henderson crake</name>
    <dbReference type="NCBI Taxonomy" id="2585822"/>
    <lineage>
        <taxon>Eukaryota</taxon>
        <taxon>Metazoa</taxon>
        <taxon>Chordata</taxon>
        <taxon>Craniata</taxon>
        <taxon>Vertebrata</taxon>
        <taxon>Euteleostomi</taxon>
        <taxon>Archelosauria</taxon>
        <taxon>Archosauria</taxon>
        <taxon>Dinosauria</taxon>
        <taxon>Saurischia</taxon>
        <taxon>Theropoda</taxon>
        <taxon>Coelurosauria</taxon>
        <taxon>Aves</taxon>
        <taxon>Neognathae</taxon>
        <taxon>Neoaves</taxon>
        <taxon>Gruiformes</taxon>
        <taxon>Rallidae</taxon>
        <taxon>Zapornia</taxon>
    </lineage>
</organism>
<evidence type="ECO:0000256" key="1">
    <source>
        <dbReference type="SAM" id="MobiDB-lite"/>
    </source>
</evidence>
<proteinExistence type="predicted"/>
<protein>
    <submittedName>
        <fullName evidence="2">KI13B protein</fullName>
    </submittedName>
</protein>
<sequence length="463" mass="51911">PMFSLGQGQSRRIQVEVRSVQESGTLPLMEESILSVGIGCVQIKHAKAQKVPENYQEEEDEMDSYQDRDLERLRRKWLCALTKRQEYLDQQLQKLVGKPDKTEDDADREAQLLEMRLTLTEERNAVMVPSAGSGIPGAPAEWTPVPGMETHIPVIFLDLNGKLVLKMQECFHRITRVSSAGRAKFFPGRVVGLWHRLPREGAESQPLGVFNRQVDEILRDIGQLKYVQCLTMFSLKQEIFSFYFFFPPFASPQGFAQSFLRRMSHRSSIPGCGVTFEIVSNIPEDAQGAEEREALARMAANVEDAASADSEAYIEKYLRSVLAVENILTLDRLRQEVAVKEQLMGKGKLYRRSLSSPNVNRLSGSRQDLALPYNLSSNRGRWESQQDVSQGATNSSRGISPSRTSLPSSGQQNHSPDPGIGSLAASYLNPVKSFVPQMPKLLKSLFPVRDEKKGRQTSPLAQQ</sequence>
<evidence type="ECO:0000313" key="3">
    <source>
        <dbReference type="Proteomes" id="UP000557426"/>
    </source>
</evidence>